<reference evidence="1 2" key="1">
    <citation type="submission" date="2014-11" db="EMBL/GenBank/DDBJ databases">
        <title>Genome of a novel goose pathogen.</title>
        <authorList>
            <person name="Hansen C.M."/>
            <person name="Hueffer K."/>
            <person name="Choi S.C."/>
        </authorList>
    </citation>
    <scope>NUCLEOTIDE SEQUENCE [LARGE SCALE GENOMIC DNA]</scope>
    <source>
        <strain evidence="1 2">KH1503</strain>
    </source>
</reference>
<dbReference type="InterPro" id="IPR024078">
    <property type="entry name" value="LmbE-like_dom_sf"/>
</dbReference>
<dbReference type="SUPFAM" id="SSF102588">
    <property type="entry name" value="LmbE-like"/>
    <property type="match status" value="1"/>
</dbReference>
<dbReference type="RefSeq" id="WP_047761142.1">
    <property type="nucleotide sequence ID" value="NZ_CP091510.1"/>
</dbReference>
<sequence>MLSIFFSSVLLTPIAAAIIAISRKKQFTYNTNKDYQYDLPISAKVQLKNGTLELPANLNEGDTVIAKIRVKSSLSGYWKLPVITVESSKGQWQHPVEHGGRGIRYLNLSHTFSETDKCIKLIAQRLAFSNQEIELSVYPARQLEGKKILVIAPHADDAELSAYGLYETHAQNSFIVTLTASEGGSFHYPNLYNRTQPEEAEAQYLQKGRMRVWNSLTVPLLAKVPSEQILQLGFFDGTLEEMYQHPDMEVKSTKLDTADLNIFRSGNSSEFSKQLTGGSTWHDLVGNLAHIIQVFQPDIIVVPTPNLDAHKDHQMAAMATFDALKKIDYRKGELFLHTLHYIGDDYPIGPSGSMLSLPPKFEHPFYFRSIFSHPLTKEERNRKLLALDAMNDIRPNSDNYLSPQHMLFRGLNTLRHHILHIDKNLISRFVRSNELFYIVPVSDLYNDELYQKISYRAKHYN</sequence>
<protein>
    <submittedName>
        <fullName evidence="1">N-acetylglucosaminylphosphatidylinositol deacetylase</fullName>
    </submittedName>
</protein>
<evidence type="ECO:0000313" key="2">
    <source>
        <dbReference type="Proteomes" id="UP000036027"/>
    </source>
</evidence>
<dbReference type="Proteomes" id="UP000036027">
    <property type="component" value="Unassembled WGS sequence"/>
</dbReference>
<accession>A0A0J0YRK1</accession>
<gene>
    <name evidence="1" type="ORF">PL75_06670</name>
</gene>
<dbReference type="STRING" id="1470200.PL75_06670"/>
<dbReference type="EMBL" id="JTDO01000009">
    <property type="protein sequence ID" value="KLT72756.1"/>
    <property type="molecule type" value="Genomic_DNA"/>
</dbReference>
<comment type="caution">
    <text evidence="1">The sequence shown here is derived from an EMBL/GenBank/DDBJ whole genome shotgun (WGS) entry which is preliminary data.</text>
</comment>
<organism evidence="1 2">
    <name type="scientific">Neisseria arctica</name>
    <dbReference type="NCBI Taxonomy" id="1470200"/>
    <lineage>
        <taxon>Bacteria</taxon>
        <taxon>Pseudomonadati</taxon>
        <taxon>Pseudomonadota</taxon>
        <taxon>Betaproteobacteria</taxon>
        <taxon>Neisseriales</taxon>
        <taxon>Neisseriaceae</taxon>
        <taxon>Neisseria</taxon>
    </lineage>
</organism>
<name>A0A0J0YRK1_9NEIS</name>
<proteinExistence type="predicted"/>
<keyword evidence="2" id="KW-1185">Reference proteome</keyword>
<evidence type="ECO:0000313" key="1">
    <source>
        <dbReference type="EMBL" id="KLT72756.1"/>
    </source>
</evidence>
<dbReference type="OrthoDB" id="7007936at2"/>
<dbReference type="InterPro" id="IPR003737">
    <property type="entry name" value="GlcNAc_PI_deacetylase-related"/>
</dbReference>
<dbReference type="AlphaFoldDB" id="A0A0J0YRK1"/>
<dbReference type="Pfam" id="PF02585">
    <property type="entry name" value="PIG-L"/>
    <property type="match status" value="1"/>
</dbReference>
<dbReference type="Gene3D" id="3.40.50.10320">
    <property type="entry name" value="LmbE-like"/>
    <property type="match status" value="1"/>
</dbReference>
<dbReference type="PATRIC" id="fig|1470200.3.peg.2555"/>